<sequence>MATAGNTNALYVDRTPAAGSFNLYERRRLRTALRRRLEERIVEHRRAARRARARGEAERALALEAAAARLAALMRD</sequence>
<dbReference type="RefSeq" id="WP_089410882.1">
    <property type="nucleotide sequence ID" value="NZ_FZQA01000001.1"/>
</dbReference>
<organism evidence="1 2">
    <name type="scientific">Amphiplicatus metriothermophilus</name>
    <dbReference type="NCBI Taxonomy" id="1519374"/>
    <lineage>
        <taxon>Bacteria</taxon>
        <taxon>Pseudomonadati</taxon>
        <taxon>Pseudomonadota</taxon>
        <taxon>Alphaproteobacteria</taxon>
        <taxon>Parvularculales</taxon>
        <taxon>Parvularculaceae</taxon>
        <taxon>Amphiplicatus</taxon>
    </lineage>
</organism>
<accession>A0A239PJA7</accession>
<evidence type="ECO:0000313" key="1">
    <source>
        <dbReference type="EMBL" id="SNT67882.1"/>
    </source>
</evidence>
<proteinExistence type="predicted"/>
<gene>
    <name evidence="1" type="ORF">SAMN06297382_0375</name>
</gene>
<dbReference type="EMBL" id="FZQA01000001">
    <property type="protein sequence ID" value="SNT67882.1"/>
    <property type="molecule type" value="Genomic_DNA"/>
</dbReference>
<reference evidence="1 2" key="1">
    <citation type="submission" date="2017-07" db="EMBL/GenBank/DDBJ databases">
        <authorList>
            <person name="Sun Z.S."/>
            <person name="Albrecht U."/>
            <person name="Echele G."/>
            <person name="Lee C.C."/>
        </authorList>
    </citation>
    <scope>NUCLEOTIDE SEQUENCE [LARGE SCALE GENOMIC DNA]</scope>
    <source>
        <strain evidence="1 2">CGMCC 1.12710</strain>
    </source>
</reference>
<keyword evidence="2" id="KW-1185">Reference proteome</keyword>
<dbReference type="AlphaFoldDB" id="A0A239PJA7"/>
<dbReference type="Proteomes" id="UP000198346">
    <property type="component" value="Unassembled WGS sequence"/>
</dbReference>
<evidence type="ECO:0000313" key="2">
    <source>
        <dbReference type="Proteomes" id="UP000198346"/>
    </source>
</evidence>
<protein>
    <submittedName>
        <fullName evidence="1">Uncharacterized protein</fullName>
    </submittedName>
</protein>
<name>A0A239PJA7_9PROT</name>